<proteinExistence type="predicted"/>
<gene>
    <name evidence="1" type="ORF">SAMN05443575_1333</name>
</gene>
<protein>
    <submittedName>
        <fullName evidence="1">Uncharacterized protein</fullName>
    </submittedName>
</protein>
<reference evidence="1 2" key="1">
    <citation type="submission" date="2016-11" db="EMBL/GenBank/DDBJ databases">
        <authorList>
            <person name="Jaros S."/>
            <person name="Januszkiewicz K."/>
            <person name="Wedrychowicz H."/>
        </authorList>
    </citation>
    <scope>NUCLEOTIDE SEQUENCE [LARGE SCALE GENOMIC DNA]</scope>
    <source>
        <strain evidence="1 2">DSM 45627</strain>
    </source>
</reference>
<sequence>MSAGPVVVGGGPLRDAAVDGHAPGELHTVVGVGDPHGPGVRCIQVGTREWEALVVADRANGADGDVA</sequence>
<accession>A0A1M5GYE1</accession>
<evidence type="ECO:0000313" key="1">
    <source>
        <dbReference type="EMBL" id="SHG08751.1"/>
    </source>
</evidence>
<keyword evidence="2" id="KW-1185">Reference proteome</keyword>
<dbReference type="RefSeq" id="WP_073387899.1">
    <property type="nucleotide sequence ID" value="NZ_FQVU01000002.1"/>
</dbReference>
<dbReference type="AlphaFoldDB" id="A0A1M5GYE1"/>
<dbReference type="Proteomes" id="UP000186132">
    <property type="component" value="Unassembled WGS sequence"/>
</dbReference>
<dbReference type="EMBL" id="FQVU01000002">
    <property type="protein sequence ID" value="SHG08751.1"/>
    <property type="molecule type" value="Genomic_DNA"/>
</dbReference>
<name>A0A1M5GYE1_9ACTN</name>
<organism evidence="1 2">
    <name type="scientific">Jatrophihabitans endophyticus</name>
    <dbReference type="NCBI Taxonomy" id="1206085"/>
    <lineage>
        <taxon>Bacteria</taxon>
        <taxon>Bacillati</taxon>
        <taxon>Actinomycetota</taxon>
        <taxon>Actinomycetes</taxon>
        <taxon>Jatrophihabitantales</taxon>
        <taxon>Jatrophihabitantaceae</taxon>
        <taxon>Jatrophihabitans</taxon>
    </lineage>
</organism>
<dbReference type="STRING" id="1206085.SAMN05443575_1333"/>
<evidence type="ECO:0000313" key="2">
    <source>
        <dbReference type="Proteomes" id="UP000186132"/>
    </source>
</evidence>